<feature type="compositionally biased region" description="Polar residues" evidence="1">
    <location>
        <begin position="138"/>
        <end position="147"/>
    </location>
</feature>
<accession>G0RYU5</accession>
<dbReference type="EMBL" id="GL988032">
    <property type="protein sequence ID" value="EGS23373.1"/>
    <property type="molecule type" value="Genomic_DNA"/>
</dbReference>
<proteinExistence type="predicted"/>
<dbReference type="RefSeq" id="XP_006690615.1">
    <property type="nucleotide sequence ID" value="XM_006690552.1"/>
</dbReference>
<gene>
    <name evidence="2" type="ORF">CTHT_0000610</name>
</gene>
<name>G0RYU5_CHATD</name>
<dbReference type="STRING" id="759272.G0RYU5"/>
<sequence>MTVAERKLELTRARLAVVSSLASLFQQQTTVLAQLLRVLEAKHGPIARSLEFRATEAALAAQRQQAEAEIALGMARRDTYTPETAQALANYAAHLRDAKSRLSESIRALLVQLEEFGVVIDDEGDEGRTDKHAEGIEETTTALGGNK</sequence>
<evidence type="ECO:0000256" key="1">
    <source>
        <dbReference type="SAM" id="MobiDB-lite"/>
    </source>
</evidence>
<dbReference type="HOGENOM" id="CLU_1767841_0_0_1"/>
<evidence type="ECO:0000313" key="3">
    <source>
        <dbReference type="Proteomes" id="UP000008066"/>
    </source>
</evidence>
<dbReference type="OrthoDB" id="66964at2759"/>
<evidence type="ECO:0000313" key="2">
    <source>
        <dbReference type="EMBL" id="EGS23373.1"/>
    </source>
</evidence>
<dbReference type="eggNOG" id="ENOG502S7PS">
    <property type="taxonomic scope" value="Eukaryota"/>
</dbReference>
<dbReference type="AlphaFoldDB" id="G0RYU5"/>
<keyword evidence="3" id="KW-1185">Reference proteome</keyword>
<feature type="compositionally biased region" description="Basic and acidic residues" evidence="1">
    <location>
        <begin position="126"/>
        <end position="135"/>
    </location>
</feature>
<protein>
    <submittedName>
        <fullName evidence="2">Uncharacterized protein</fullName>
    </submittedName>
</protein>
<dbReference type="Proteomes" id="UP000008066">
    <property type="component" value="Unassembled WGS sequence"/>
</dbReference>
<organism evidence="3">
    <name type="scientific">Chaetomium thermophilum (strain DSM 1495 / CBS 144.50 / IMI 039719)</name>
    <name type="common">Thermochaetoides thermophila</name>
    <dbReference type="NCBI Taxonomy" id="759272"/>
    <lineage>
        <taxon>Eukaryota</taxon>
        <taxon>Fungi</taxon>
        <taxon>Dikarya</taxon>
        <taxon>Ascomycota</taxon>
        <taxon>Pezizomycotina</taxon>
        <taxon>Sordariomycetes</taxon>
        <taxon>Sordariomycetidae</taxon>
        <taxon>Sordariales</taxon>
        <taxon>Chaetomiaceae</taxon>
        <taxon>Thermochaetoides</taxon>
    </lineage>
</organism>
<dbReference type="GeneID" id="18254099"/>
<reference evidence="2 3" key="1">
    <citation type="journal article" date="2011" name="Cell">
        <title>Insight into structure and assembly of the nuclear pore complex by utilizing the genome of a eukaryotic thermophile.</title>
        <authorList>
            <person name="Amlacher S."/>
            <person name="Sarges P."/>
            <person name="Flemming D."/>
            <person name="van Noort V."/>
            <person name="Kunze R."/>
            <person name="Devos D.P."/>
            <person name="Arumugam M."/>
            <person name="Bork P."/>
            <person name="Hurt E."/>
        </authorList>
    </citation>
    <scope>NUCLEOTIDE SEQUENCE [LARGE SCALE GENOMIC DNA]</scope>
    <source>
        <strain evidence="3">DSM 1495 / CBS 144.50 / IMI 039719</strain>
    </source>
</reference>
<dbReference type="KEGG" id="cthr:CTHT_0000610"/>
<feature type="region of interest" description="Disordered" evidence="1">
    <location>
        <begin position="123"/>
        <end position="147"/>
    </location>
</feature>